<sequence>MGRFDGSLETTRTDFRWVNQKVLEQPPCSVGILVDRGLGGGSHICASNVSSTITVFFFGGCDDREALAYGRRMAEHPGITLNIIRILPSSDMATESTVIDMHSKDDTNTSTLMDQKVLMEFNAKKIDDESIRYEERTVNKYNETIEVIREFSKCNLILVGRAPEGKVIESFHFKGGDCPELGPIGNLLTSSEVSTSASILVVQQFRGPLLPSSSTSTAMVLPEEVTE</sequence>
<feature type="domain" description="Cation/H(+) antiporter C-terminal" evidence="6">
    <location>
        <begin position="52"/>
        <end position="207"/>
    </location>
</feature>
<evidence type="ECO:0000313" key="8">
    <source>
        <dbReference type="Proteomes" id="UP000321947"/>
    </source>
</evidence>
<keyword evidence="1" id="KW-0813">Transport</keyword>
<gene>
    <name evidence="7" type="ORF">E5676_scaffold21G004280</name>
</gene>
<feature type="domain" description="Cation/H(+) antiporter central" evidence="5">
    <location>
        <begin position="5"/>
        <end position="48"/>
    </location>
</feature>
<dbReference type="InterPro" id="IPR057291">
    <property type="entry name" value="CHX17_2nd"/>
</dbReference>
<evidence type="ECO:0000256" key="4">
    <source>
        <dbReference type="ARBA" id="ARBA00023065"/>
    </source>
</evidence>
<evidence type="ECO:0000313" key="7">
    <source>
        <dbReference type="EMBL" id="TYK16602.1"/>
    </source>
</evidence>
<reference evidence="7 8" key="1">
    <citation type="submission" date="2019-08" db="EMBL/GenBank/DDBJ databases">
        <title>Draft genome sequences of two oriental melons (Cucumis melo L. var makuwa).</title>
        <authorList>
            <person name="Kwon S.-Y."/>
        </authorList>
    </citation>
    <scope>NUCLEOTIDE SEQUENCE [LARGE SCALE GENOMIC DNA]</scope>
    <source>
        <strain evidence="8">cv. Chang Bougi</strain>
        <tissue evidence="7">Leaf</tissue>
    </source>
</reference>
<dbReference type="GO" id="GO:0012505">
    <property type="term" value="C:endomembrane system"/>
    <property type="evidence" value="ECO:0007669"/>
    <property type="project" value="TreeGrafter"/>
</dbReference>
<evidence type="ECO:0000256" key="1">
    <source>
        <dbReference type="ARBA" id="ARBA00022448"/>
    </source>
</evidence>
<dbReference type="GO" id="GO:0006885">
    <property type="term" value="P:regulation of pH"/>
    <property type="evidence" value="ECO:0007669"/>
    <property type="project" value="TreeGrafter"/>
</dbReference>
<organism evidence="7 8">
    <name type="scientific">Cucumis melo var. makuwa</name>
    <name type="common">Oriental melon</name>
    <dbReference type="NCBI Taxonomy" id="1194695"/>
    <lineage>
        <taxon>Eukaryota</taxon>
        <taxon>Viridiplantae</taxon>
        <taxon>Streptophyta</taxon>
        <taxon>Embryophyta</taxon>
        <taxon>Tracheophyta</taxon>
        <taxon>Spermatophyta</taxon>
        <taxon>Magnoliopsida</taxon>
        <taxon>eudicotyledons</taxon>
        <taxon>Gunneridae</taxon>
        <taxon>Pentapetalae</taxon>
        <taxon>rosids</taxon>
        <taxon>fabids</taxon>
        <taxon>Cucurbitales</taxon>
        <taxon>Cucurbitaceae</taxon>
        <taxon>Benincaseae</taxon>
        <taxon>Cucumis</taxon>
    </lineage>
</organism>
<keyword evidence="4" id="KW-0406">Ion transport</keyword>
<keyword evidence="2" id="KW-0633">Potassium transport</keyword>
<dbReference type="Pfam" id="PF23256">
    <property type="entry name" value="CHX17_2nd"/>
    <property type="match status" value="1"/>
</dbReference>
<dbReference type="Proteomes" id="UP000321947">
    <property type="component" value="Unassembled WGS sequence"/>
</dbReference>
<dbReference type="GO" id="GO:0006813">
    <property type="term" value="P:potassium ion transport"/>
    <property type="evidence" value="ECO:0007669"/>
    <property type="project" value="UniProtKB-KW"/>
</dbReference>
<protein>
    <submittedName>
        <fullName evidence="7">Cation/H(+) antiporter 18-like</fullName>
    </submittedName>
</protein>
<evidence type="ECO:0000259" key="5">
    <source>
        <dbReference type="Pfam" id="PF23256"/>
    </source>
</evidence>
<dbReference type="EMBL" id="SSTD01008307">
    <property type="protein sequence ID" value="TYK16602.1"/>
    <property type="molecule type" value="Genomic_DNA"/>
</dbReference>
<dbReference type="Pfam" id="PF23259">
    <property type="entry name" value="CHX17_C"/>
    <property type="match status" value="1"/>
</dbReference>
<comment type="caution">
    <text evidence="7">The sequence shown here is derived from an EMBL/GenBank/DDBJ whole genome shotgun (WGS) entry which is preliminary data.</text>
</comment>
<accession>A0A5D3CYG5</accession>
<evidence type="ECO:0000259" key="6">
    <source>
        <dbReference type="Pfam" id="PF23259"/>
    </source>
</evidence>
<evidence type="ECO:0000256" key="2">
    <source>
        <dbReference type="ARBA" id="ARBA00022538"/>
    </source>
</evidence>
<dbReference type="PANTHER" id="PTHR32468:SF144">
    <property type="entry name" value="CATION_H(+) ANTIPORTER 17"/>
    <property type="match status" value="1"/>
</dbReference>
<dbReference type="AlphaFoldDB" id="A0A5D3CYG5"/>
<dbReference type="InterPro" id="IPR057290">
    <property type="entry name" value="CHX17_C"/>
</dbReference>
<dbReference type="InterPro" id="IPR050794">
    <property type="entry name" value="CPA2_transporter"/>
</dbReference>
<keyword evidence="3" id="KW-0630">Potassium</keyword>
<evidence type="ECO:0000256" key="3">
    <source>
        <dbReference type="ARBA" id="ARBA00022958"/>
    </source>
</evidence>
<proteinExistence type="predicted"/>
<dbReference type="PANTHER" id="PTHR32468">
    <property type="entry name" value="CATION/H + ANTIPORTER"/>
    <property type="match status" value="1"/>
</dbReference>
<dbReference type="GO" id="GO:0098662">
    <property type="term" value="P:inorganic cation transmembrane transport"/>
    <property type="evidence" value="ECO:0007669"/>
    <property type="project" value="TreeGrafter"/>
</dbReference>
<name>A0A5D3CYG5_CUCMM</name>